<name>A0A8H8DIJ2_9FUNG</name>
<evidence type="ECO:0000256" key="1">
    <source>
        <dbReference type="SAM" id="MobiDB-lite"/>
    </source>
</evidence>
<evidence type="ECO:0000313" key="3">
    <source>
        <dbReference type="Proteomes" id="UP000673691"/>
    </source>
</evidence>
<proteinExistence type="predicted"/>
<sequence>MTLYISAPWFSRYLLYSEPSVRGQAAAKAGTQASHAKAGFSELPAKCLVMAAFGLRGPCGLCEACCCCRLRAVVASARGNGAGRRAQAAAARRSRTAPDPKGEALHETYYWKSACHFALFLLVERVQGALLASLEEAWLLDALWDPFAGPVDIRGQWCVARRGQLTSGWSVGLAPSTPVVDTLVDGFVDRPRRAAPTPYSLPAPAVSERPAPQPSTLPRRATVWALPRQLATAPGRQAVRSPRVCIVLFLEEGLYSSL</sequence>
<gene>
    <name evidence="2" type="ORF">BJ554DRAFT_476</name>
</gene>
<keyword evidence="3" id="KW-1185">Reference proteome</keyword>
<protein>
    <submittedName>
        <fullName evidence="2">Uncharacterized protein</fullName>
    </submittedName>
</protein>
<dbReference type="AlphaFoldDB" id="A0A8H8DIJ2"/>
<feature type="region of interest" description="Disordered" evidence="1">
    <location>
        <begin position="196"/>
        <end position="217"/>
    </location>
</feature>
<accession>A0A8H8DIJ2</accession>
<comment type="caution">
    <text evidence="2">The sequence shown here is derived from an EMBL/GenBank/DDBJ whole genome shotgun (WGS) entry which is preliminary data.</text>
</comment>
<reference evidence="2 3" key="1">
    <citation type="journal article" name="Sci. Rep.">
        <title>Genome-scale phylogenetic analyses confirm Olpidium as the closest living zoosporic fungus to the non-flagellated, terrestrial fungi.</title>
        <authorList>
            <person name="Chang Y."/>
            <person name="Rochon D."/>
            <person name="Sekimoto S."/>
            <person name="Wang Y."/>
            <person name="Chovatia M."/>
            <person name="Sandor L."/>
            <person name="Salamov A."/>
            <person name="Grigoriev I.V."/>
            <person name="Stajich J.E."/>
            <person name="Spatafora J.W."/>
        </authorList>
    </citation>
    <scope>NUCLEOTIDE SEQUENCE [LARGE SCALE GENOMIC DNA]</scope>
    <source>
        <strain evidence="2">S191</strain>
    </source>
</reference>
<organism evidence="2 3">
    <name type="scientific">Olpidium bornovanus</name>
    <dbReference type="NCBI Taxonomy" id="278681"/>
    <lineage>
        <taxon>Eukaryota</taxon>
        <taxon>Fungi</taxon>
        <taxon>Fungi incertae sedis</taxon>
        <taxon>Olpidiomycota</taxon>
        <taxon>Olpidiomycotina</taxon>
        <taxon>Olpidiomycetes</taxon>
        <taxon>Olpidiales</taxon>
        <taxon>Olpidiaceae</taxon>
        <taxon>Olpidium</taxon>
    </lineage>
</organism>
<dbReference type="EMBL" id="JAEFCI010007282">
    <property type="protein sequence ID" value="KAG5459157.1"/>
    <property type="molecule type" value="Genomic_DNA"/>
</dbReference>
<dbReference type="Proteomes" id="UP000673691">
    <property type="component" value="Unassembled WGS sequence"/>
</dbReference>
<evidence type="ECO:0000313" key="2">
    <source>
        <dbReference type="EMBL" id="KAG5459157.1"/>
    </source>
</evidence>